<gene>
    <name evidence="3" type="ORF">H9911_00175</name>
</gene>
<sequence length="397" mass="45168">WMVKTQELYNEVLGFYYNLYLDPYAEEAKADGSDGSRQPGPQNALRELEKLTIVGRDKQPVPYPIPWEKVPLYFRRAAINGAVAAARSYLSRSASIYMKENPGKRTEFFTESVTFYKGMYRDLDENSITLKLWNGTKWQWVRCRLRGNTLPEDGEILSPALILRKDRGELHIPCKQPVCDGRSAKERMETGERICSVVFTNKDASLVCCITDSGDEMESCLFLKGGAEYAHRCRRILDKINRSREAAGGGNNPYANAAYWEKIKNLNDHYAHQFSRQVIDYCVKHGAKILVLPEFDENRKKIIMKQTGKFSPIQLSNSVRRKLKYKAWQAGIVVLEIQQHNISSVCSICGGKAKCSGNSFHCENGHQGNRYLNSARNLGRKCRAGFTARRDMQGISH</sequence>
<organism evidence="3 4">
    <name type="scientific">Candidatus Mediterraneibacter tabaqchaliae</name>
    <dbReference type="NCBI Taxonomy" id="2838689"/>
    <lineage>
        <taxon>Bacteria</taxon>
        <taxon>Bacillati</taxon>
        <taxon>Bacillota</taxon>
        <taxon>Clostridia</taxon>
        <taxon>Lachnospirales</taxon>
        <taxon>Lachnospiraceae</taxon>
        <taxon>Mediterraneibacter</taxon>
    </lineage>
</organism>
<proteinExistence type="predicted"/>
<dbReference type="InterPro" id="IPR010095">
    <property type="entry name" value="Cas12f1-like_TNB"/>
</dbReference>
<dbReference type="AlphaFoldDB" id="A0A9D2U1L2"/>
<feature type="non-terminal residue" evidence="3">
    <location>
        <position position="1"/>
    </location>
</feature>
<name>A0A9D2U1L2_9FIRM</name>
<evidence type="ECO:0000313" key="4">
    <source>
        <dbReference type="Proteomes" id="UP000823897"/>
    </source>
</evidence>
<comment type="caution">
    <text evidence="3">The sequence shown here is derived from an EMBL/GenBank/DDBJ whole genome shotgun (WGS) entry which is preliminary data.</text>
</comment>
<dbReference type="Proteomes" id="UP000823897">
    <property type="component" value="Unassembled WGS sequence"/>
</dbReference>
<evidence type="ECO:0000256" key="1">
    <source>
        <dbReference type="ARBA" id="ARBA00023125"/>
    </source>
</evidence>
<dbReference type="Pfam" id="PF07282">
    <property type="entry name" value="Cas12f1-like_TNB"/>
    <property type="match status" value="1"/>
</dbReference>
<evidence type="ECO:0000313" key="3">
    <source>
        <dbReference type="EMBL" id="HJD32939.1"/>
    </source>
</evidence>
<reference evidence="3" key="2">
    <citation type="submission" date="2021-04" db="EMBL/GenBank/DDBJ databases">
        <authorList>
            <person name="Gilroy R."/>
        </authorList>
    </citation>
    <scope>NUCLEOTIDE SEQUENCE</scope>
    <source>
        <strain evidence="3">ChiGjej3B3-11674</strain>
    </source>
</reference>
<reference evidence="3" key="1">
    <citation type="journal article" date="2021" name="PeerJ">
        <title>Extensive microbial diversity within the chicken gut microbiome revealed by metagenomics and culture.</title>
        <authorList>
            <person name="Gilroy R."/>
            <person name="Ravi A."/>
            <person name="Getino M."/>
            <person name="Pursley I."/>
            <person name="Horton D.L."/>
            <person name="Alikhan N.F."/>
            <person name="Baker D."/>
            <person name="Gharbi K."/>
            <person name="Hall N."/>
            <person name="Watson M."/>
            <person name="Adriaenssens E.M."/>
            <person name="Foster-Nyarko E."/>
            <person name="Jarju S."/>
            <person name="Secka A."/>
            <person name="Antonio M."/>
            <person name="Oren A."/>
            <person name="Chaudhuri R.R."/>
            <person name="La Ragione R."/>
            <person name="Hildebrand F."/>
            <person name="Pallen M.J."/>
        </authorList>
    </citation>
    <scope>NUCLEOTIDE SEQUENCE</scope>
    <source>
        <strain evidence="3">ChiGjej3B3-11674</strain>
    </source>
</reference>
<keyword evidence="1" id="KW-0238">DNA-binding</keyword>
<feature type="domain" description="Cas12f1-like TNB" evidence="2">
    <location>
        <begin position="319"/>
        <end position="378"/>
    </location>
</feature>
<dbReference type="GO" id="GO:0003677">
    <property type="term" value="F:DNA binding"/>
    <property type="evidence" value="ECO:0007669"/>
    <property type="project" value="UniProtKB-KW"/>
</dbReference>
<evidence type="ECO:0000259" key="2">
    <source>
        <dbReference type="Pfam" id="PF07282"/>
    </source>
</evidence>
<accession>A0A9D2U1L2</accession>
<protein>
    <submittedName>
        <fullName evidence="3">Transposase</fullName>
    </submittedName>
</protein>
<dbReference type="EMBL" id="DWUV01000005">
    <property type="protein sequence ID" value="HJD32939.1"/>
    <property type="molecule type" value="Genomic_DNA"/>
</dbReference>